<protein>
    <submittedName>
        <fullName evidence="10">ABC-type protease/lipase transport system, ATPase and permease component</fullName>
    </submittedName>
</protein>
<dbReference type="GO" id="GO:0005886">
    <property type="term" value="C:plasma membrane"/>
    <property type="evidence" value="ECO:0007669"/>
    <property type="project" value="UniProtKB-SubCell"/>
</dbReference>
<dbReference type="InterPro" id="IPR010128">
    <property type="entry name" value="ATPase_T1SS_PrtD-like"/>
</dbReference>
<dbReference type="PROSITE" id="PS50893">
    <property type="entry name" value="ABC_TRANSPORTER_2"/>
    <property type="match status" value="1"/>
</dbReference>
<dbReference type="GO" id="GO:0016887">
    <property type="term" value="F:ATP hydrolysis activity"/>
    <property type="evidence" value="ECO:0007669"/>
    <property type="project" value="InterPro"/>
</dbReference>
<dbReference type="GO" id="GO:0030253">
    <property type="term" value="P:protein secretion by the type I secretion system"/>
    <property type="evidence" value="ECO:0007669"/>
    <property type="project" value="InterPro"/>
</dbReference>
<dbReference type="InterPro" id="IPR003439">
    <property type="entry name" value="ABC_transporter-like_ATP-bd"/>
</dbReference>
<dbReference type="InterPro" id="IPR039421">
    <property type="entry name" value="Type_1_exporter"/>
</dbReference>
<feature type="domain" description="ABC transmembrane type-1" evidence="9">
    <location>
        <begin position="22"/>
        <end position="299"/>
    </location>
</feature>
<keyword evidence="5 7" id="KW-1133">Transmembrane helix</keyword>
<dbReference type="KEGG" id="vvu:VV2_1572"/>
<accession>A0A3Q0L0T8</accession>
<keyword evidence="4" id="KW-0067">ATP-binding</keyword>
<dbReference type="GO" id="GO:0005524">
    <property type="term" value="F:ATP binding"/>
    <property type="evidence" value="ECO:0007669"/>
    <property type="project" value="UniProtKB-KW"/>
</dbReference>
<reference evidence="10 11" key="3">
    <citation type="journal article" date="2011" name="Mol. Syst. Biol.">
        <title>Integrative genome-scale metabolic analysis of Vibrio vulnificus for drug targeting and discovery.</title>
        <authorList>
            <person name="Kim H.U."/>
            <person name="Kim S.Y."/>
            <person name="Jeong H."/>
            <person name="Kim T.Y."/>
            <person name="Kim J.J."/>
            <person name="Choy H.E."/>
            <person name="Yi K.Y."/>
            <person name="Rhee J.H."/>
            <person name="Lee S.Y."/>
        </authorList>
    </citation>
    <scope>NUCLEOTIDE SEQUENCE [LARGE SCALE GENOMIC DNA]</scope>
    <source>
        <strain evidence="10 11">CMCP6</strain>
    </source>
</reference>
<evidence type="ECO:0000256" key="2">
    <source>
        <dbReference type="ARBA" id="ARBA00022692"/>
    </source>
</evidence>
<dbReference type="NCBIfam" id="TIGR01842">
    <property type="entry name" value="type_I_sec_PrtD"/>
    <property type="match status" value="1"/>
</dbReference>
<keyword evidence="3" id="KW-0547">Nucleotide-binding</keyword>
<reference evidence="11" key="1">
    <citation type="submission" date="2002-12" db="EMBL/GenBank/DDBJ databases">
        <title>Complete genome sequence of Vibrio vulnificus CMCP6.</title>
        <authorList>
            <person name="Rhee J.H."/>
            <person name="Kim S.Y."/>
            <person name="Chung S.S."/>
            <person name="Kim J.J."/>
            <person name="Moon Y.H."/>
            <person name="Jeong H."/>
            <person name="Choy H.E."/>
        </authorList>
    </citation>
    <scope>NUCLEOTIDE SEQUENCE [LARGE SCALE GENOMIC DNA]</scope>
    <source>
        <strain evidence="11">CMCP6</strain>
    </source>
</reference>
<evidence type="ECO:0000313" key="10">
    <source>
        <dbReference type="EMBL" id="AAO08435.2"/>
    </source>
</evidence>
<dbReference type="GO" id="GO:0008233">
    <property type="term" value="F:peptidase activity"/>
    <property type="evidence" value="ECO:0007669"/>
    <property type="project" value="UniProtKB-KW"/>
</dbReference>
<evidence type="ECO:0000256" key="6">
    <source>
        <dbReference type="ARBA" id="ARBA00023136"/>
    </source>
</evidence>
<dbReference type="EMBL" id="AE016796">
    <property type="protein sequence ID" value="AAO08435.2"/>
    <property type="molecule type" value="Genomic_DNA"/>
</dbReference>
<organism evidence="10 11">
    <name type="scientific">Vibrio vulnificus (strain CMCP6)</name>
    <dbReference type="NCBI Taxonomy" id="216895"/>
    <lineage>
        <taxon>Bacteria</taxon>
        <taxon>Pseudomonadati</taxon>
        <taxon>Pseudomonadota</taxon>
        <taxon>Gammaproteobacteria</taxon>
        <taxon>Vibrionales</taxon>
        <taxon>Vibrionaceae</taxon>
        <taxon>Vibrio</taxon>
    </lineage>
</organism>
<dbReference type="Gene3D" id="3.40.50.300">
    <property type="entry name" value="P-loop containing nucleotide triphosphate hydrolases"/>
    <property type="match status" value="1"/>
</dbReference>
<dbReference type="GO" id="GO:0140359">
    <property type="term" value="F:ABC-type transporter activity"/>
    <property type="evidence" value="ECO:0007669"/>
    <property type="project" value="InterPro"/>
</dbReference>
<evidence type="ECO:0000259" key="9">
    <source>
        <dbReference type="PROSITE" id="PS50929"/>
    </source>
</evidence>
<dbReference type="GO" id="GO:0030256">
    <property type="term" value="C:type I protein secretion system complex"/>
    <property type="evidence" value="ECO:0007669"/>
    <property type="project" value="InterPro"/>
</dbReference>
<dbReference type="InterPro" id="IPR011527">
    <property type="entry name" value="ABC1_TM_dom"/>
</dbReference>
<dbReference type="GO" id="GO:0034040">
    <property type="term" value="F:ATPase-coupled lipid transmembrane transporter activity"/>
    <property type="evidence" value="ECO:0007669"/>
    <property type="project" value="TreeGrafter"/>
</dbReference>
<evidence type="ECO:0000256" key="1">
    <source>
        <dbReference type="ARBA" id="ARBA00004651"/>
    </source>
</evidence>
<dbReference type="Pfam" id="PF00005">
    <property type="entry name" value="ABC_tran"/>
    <property type="match status" value="1"/>
</dbReference>
<dbReference type="Gene3D" id="1.20.1560.10">
    <property type="entry name" value="ABC transporter type 1, transmembrane domain"/>
    <property type="match status" value="1"/>
</dbReference>
<keyword evidence="6 7" id="KW-0472">Membrane</keyword>
<feature type="domain" description="ABC transporter" evidence="8">
    <location>
        <begin position="330"/>
        <end position="565"/>
    </location>
</feature>
<evidence type="ECO:0000313" key="11">
    <source>
        <dbReference type="Proteomes" id="UP000002275"/>
    </source>
</evidence>
<feature type="transmembrane region" description="Helical" evidence="7">
    <location>
        <begin position="20"/>
        <end position="46"/>
    </location>
</feature>
<dbReference type="SMART" id="SM00382">
    <property type="entry name" value="AAA"/>
    <property type="match status" value="1"/>
</dbReference>
<evidence type="ECO:0000259" key="8">
    <source>
        <dbReference type="PROSITE" id="PS50893"/>
    </source>
</evidence>
<comment type="subcellular location">
    <subcellularLocation>
        <location evidence="1">Cell membrane</location>
        <topology evidence="1">Multi-pass membrane protein</topology>
    </subcellularLocation>
</comment>
<dbReference type="GO" id="GO:0006508">
    <property type="term" value="P:proteolysis"/>
    <property type="evidence" value="ECO:0007669"/>
    <property type="project" value="UniProtKB-KW"/>
</dbReference>
<proteinExistence type="predicted"/>
<reference evidence="10 11" key="2">
    <citation type="journal article" date="2003" name="Infect. Immun.">
        <title>Characterization and pathogenic significance of Vibrio vulnificus antigens preferentially expressed in septicemic patients.</title>
        <authorList>
            <person name="Kim Y.R."/>
            <person name="Lee S.E."/>
            <person name="Kim C.M."/>
            <person name="Kim S.Y."/>
            <person name="Shin E.K."/>
            <person name="Shin D.H."/>
            <person name="Chung S.S."/>
            <person name="Choy H.E."/>
            <person name="Progulske-Fox A."/>
            <person name="Hillman J.D."/>
            <person name="Handfield M."/>
            <person name="Rhee J.H."/>
        </authorList>
    </citation>
    <scope>NUCLEOTIDE SEQUENCE [LARGE SCALE GENOMIC DNA]</scope>
    <source>
        <strain evidence="10 11">CMCP6</strain>
    </source>
</reference>
<gene>
    <name evidence="10" type="ordered locus">VV2_1572</name>
</gene>
<feature type="transmembrane region" description="Helical" evidence="7">
    <location>
        <begin position="58"/>
        <end position="78"/>
    </location>
</feature>
<dbReference type="PANTHER" id="PTHR24221">
    <property type="entry name" value="ATP-BINDING CASSETTE SUB-FAMILY B"/>
    <property type="match status" value="1"/>
</dbReference>
<dbReference type="SUPFAM" id="SSF52540">
    <property type="entry name" value="P-loop containing nucleoside triphosphate hydrolases"/>
    <property type="match status" value="1"/>
</dbReference>
<dbReference type="Proteomes" id="UP000002275">
    <property type="component" value="Chromosome II"/>
</dbReference>
<evidence type="ECO:0000256" key="7">
    <source>
        <dbReference type="SAM" id="Phobius"/>
    </source>
</evidence>
<name>A0A3Q0L0T8_VIBVU</name>
<dbReference type="PANTHER" id="PTHR24221:SF248">
    <property type="entry name" value="ABC TRANSPORTER TRANSMEMBRANE REGION"/>
    <property type="match status" value="1"/>
</dbReference>
<dbReference type="InterPro" id="IPR017871">
    <property type="entry name" value="ABC_transporter-like_CS"/>
</dbReference>
<dbReference type="InterPro" id="IPR003593">
    <property type="entry name" value="AAA+_ATPase"/>
</dbReference>
<dbReference type="PROSITE" id="PS50929">
    <property type="entry name" value="ABC_TM1F"/>
    <property type="match status" value="1"/>
</dbReference>
<evidence type="ECO:0000256" key="4">
    <source>
        <dbReference type="ARBA" id="ARBA00022840"/>
    </source>
</evidence>
<dbReference type="InterPro" id="IPR036640">
    <property type="entry name" value="ABC1_TM_sf"/>
</dbReference>
<dbReference type="AlphaFoldDB" id="A0A3Q0L0T8"/>
<dbReference type="RefSeq" id="WP_011082419.1">
    <property type="nucleotide sequence ID" value="NC_004460.2"/>
</dbReference>
<dbReference type="SUPFAM" id="SSF90123">
    <property type="entry name" value="ABC transporter transmembrane region"/>
    <property type="match status" value="1"/>
</dbReference>
<sequence>MGSNLQNSAFKEVKKKLRTLFVWSLFFSFFINILVLSIPIYMLQIYNRVISSYSVDTLVLLTVIVLLALFTMSALEVVRAHISKRFGFWIDNRLSSQMLRQTVHFKTHTGRNYTAQVLRDLQTLKSFFSGSSLYPLLDAPWTPLFVFFVYMLHPILGQIALGGAITLLSLGLFNEFAIRKAALDSDNRAVNAIANAETAAQNADSMLAMGMMNDYLRNWYQYNQQTQVVEDNAVSRSILIANISKFIRSGLQILLLGGGAWLVIEHEITAGAMIAASILMGRALSPMEQAITTWRSASLAKSAYGRLKEISDKVQVDELNMPLPRPRGHFELANVSYRHPGVAEPVLSGAQFSIPPGCAVGIIGPSGTGKSTLAKLLVGNIKPLAGKVTLDGMDVSLWASEDLGRHVGYLSQEIELFPGTIRENIARLKIEQPEKVIRAAQLAGCHEMILKKPKGYDFEIGEGGRGLSGGERQRVALARAIYDDPSVVILDEANSNLDGEGEAAYQNVITHLKNQKATVIVIAHNPSTMRNMDRLLYLSEGRVKLYGEKNEVLKRLMGSSQTDIPRVNHG</sequence>
<keyword evidence="2 7" id="KW-0812">Transmembrane</keyword>
<dbReference type="InterPro" id="IPR027417">
    <property type="entry name" value="P-loop_NTPase"/>
</dbReference>
<keyword evidence="10" id="KW-0378">Hydrolase</keyword>
<dbReference type="PROSITE" id="PS00211">
    <property type="entry name" value="ABC_TRANSPORTER_1"/>
    <property type="match status" value="1"/>
</dbReference>
<evidence type="ECO:0000256" key="3">
    <source>
        <dbReference type="ARBA" id="ARBA00022741"/>
    </source>
</evidence>
<evidence type="ECO:0000256" key="5">
    <source>
        <dbReference type="ARBA" id="ARBA00022989"/>
    </source>
</evidence>
<keyword evidence="10" id="KW-0645">Protease</keyword>